<evidence type="ECO:0000259" key="2">
    <source>
        <dbReference type="Pfam" id="PF07859"/>
    </source>
</evidence>
<keyword evidence="1" id="KW-0378">Hydrolase</keyword>
<dbReference type="InParanoid" id="A0A1S3I8Z5"/>
<gene>
    <name evidence="4" type="primary">LOC106161448</name>
</gene>
<dbReference type="InterPro" id="IPR013094">
    <property type="entry name" value="AB_hydrolase_3"/>
</dbReference>
<proteinExistence type="predicted"/>
<dbReference type="SUPFAM" id="SSF53474">
    <property type="entry name" value="alpha/beta-Hydrolases"/>
    <property type="match status" value="1"/>
</dbReference>
<organism evidence="3 4">
    <name type="scientific">Lingula anatina</name>
    <name type="common">Brachiopod</name>
    <name type="synonym">Lingula unguis</name>
    <dbReference type="NCBI Taxonomy" id="7574"/>
    <lineage>
        <taxon>Eukaryota</taxon>
        <taxon>Metazoa</taxon>
        <taxon>Spiralia</taxon>
        <taxon>Lophotrochozoa</taxon>
        <taxon>Brachiopoda</taxon>
        <taxon>Linguliformea</taxon>
        <taxon>Lingulata</taxon>
        <taxon>Lingulida</taxon>
        <taxon>Linguloidea</taxon>
        <taxon>Lingulidae</taxon>
        <taxon>Lingula</taxon>
    </lineage>
</organism>
<dbReference type="PANTHER" id="PTHR48081">
    <property type="entry name" value="AB HYDROLASE SUPERFAMILY PROTEIN C4A8.06C"/>
    <property type="match status" value="1"/>
</dbReference>
<dbReference type="InterPro" id="IPR050300">
    <property type="entry name" value="GDXG_lipolytic_enzyme"/>
</dbReference>
<dbReference type="OrthoDB" id="408631at2759"/>
<dbReference type="Gene3D" id="3.40.50.1820">
    <property type="entry name" value="alpha/beta hydrolase"/>
    <property type="match status" value="1"/>
</dbReference>
<dbReference type="KEGG" id="lak:106161448"/>
<dbReference type="GO" id="GO:0016787">
    <property type="term" value="F:hydrolase activity"/>
    <property type="evidence" value="ECO:0007669"/>
    <property type="project" value="UniProtKB-KW"/>
</dbReference>
<feature type="domain" description="Alpha/beta hydrolase fold-3" evidence="2">
    <location>
        <begin position="89"/>
        <end position="291"/>
    </location>
</feature>
<dbReference type="Proteomes" id="UP000085678">
    <property type="component" value="Unplaced"/>
</dbReference>
<dbReference type="AlphaFoldDB" id="A0A1S3I8Z5"/>
<evidence type="ECO:0000313" key="4">
    <source>
        <dbReference type="RefSeq" id="XP_013393859.1"/>
    </source>
</evidence>
<dbReference type="Pfam" id="PF07859">
    <property type="entry name" value="Abhydrolase_3"/>
    <property type="match status" value="1"/>
</dbReference>
<sequence length="317" mass="35220">MTANNEDLHPETRAYLQELVESGARPFTELTVAEAREAVTARCRVSDQRLDYNFNGQRKEFIVDSPHDPAGVPLWVYTPTVLTADPAILVYFHGGGFTVGDRQAYDTCCKMMATESKCVVVNVEYRLSPEHKFPAVLEDAIVAVKWVKENKEKIGGSSKSKVGVGGDSAGGTVSSSVAHDVTGLAFQILVYPCVNLTIPYPAYVECAEGYGLTTPVVNWYINHWLNNDAEKTDPRASPVLRQKFDHLPPALFIVASHDPLRDDSRAYAKALTDAGVKNETIYFDGVIHAFFNIPGYFRENCQKAYRRIAQFIQENGY</sequence>
<dbReference type="PANTHER" id="PTHR48081:SF8">
    <property type="entry name" value="ALPHA_BETA HYDROLASE FOLD-3 DOMAIN-CONTAINING PROTEIN-RELATED"/>
    <property type="match status" value="1"/>
</dbReference>
<dbReference type="InterPro" id="IPR029058">
    <property type="entry name" value="AB_hydrolase_fold"/>
</dbReference>
<reference evidence="4" key="1">
    <citation type="submission" date="2025-08" db="UniProtKB">
        <authorList>
            <consortium name="RefSeq"/>
        </authorList>
    </citation>
    <scope>IDENTIFICATION</scope>
    <source>
        <tissue evidence="4">Gonads</tissue>
    </source>
</reference>
<dbReference type="STRING" id="7574.A0A1S3I8Z5"/>
<evidence type="ECO:0000313" key="3">
    <source>
        <dbReference type="Proteomes" id="UP000085678"/>
    </source>
</evidence>
<name>A0A1S3I8Z5_LINAN</name>
<dbReference type="RefSeq" id="XP_013393859.1">
    <property type="nucleotide sequence ID" value="XM_013538405.2"/>
</dbReference>
<evidence type="ECO:0000256" key="1">
    <source>
        <dbReference type="ARBA" id="ARBA00022801"/>
    </source>
</evidence>
<keyword evidence="3" id="KW-1185">Reference proteome</keyword>
<dbReference type="GeneID" id="106161448"/>
<protein>
    <submittedName>
        <fullName evidence="4">Uncharacterized protein LOC106161448</fullName>
    </submittedName>
</protein>
<accession>A0A1S3I8Z5</accession>